<name>M2YH24_PSEFD</name>
<dbReference type="Proteomes" id="UP000016932">
    <property type="component" value="Unassembled WGS sequence"/>
</dbReference>
<proteinExistence type="predicted"/>
<dbReference type="HOGENOM" id="CLU_2923687_0_0_1"/>
<dbReference type="VEuPathDB" id="FungiDB:MYCFIDRAFT_180284"/>
<evidence type="ECO:0000256" key="1">
    <source>
        <dbReference type="SAM" id="MobiDB-lite"/>
    </source>
</evidence>
<evidence type="ECO:0000313" key="3">
    <source>
        <dbReference type="Proteomes" id="UP000016932"/>
    </source>
</evidence>
<dbReference type="RefSeq" id="XP_007932339.1">
    <property type="nucleotide sequence ID" value="XM_007934148.1"/>
</dbReference>
<dbReference type="EMBL" id="KB446569">
    <property type="protein sequence ID" value="EME77125.1"/>
    <property type="molecule type" value="Genomic_DNA"/>
</dbReference>
<dbReference type="GeneID" id="19334361"/>
<gene>
    <name evidence="2" type="ORF">MYCFIDRAFT_180284</name>
</gene>
<dbReference type="AlphaFoldDB" id="M2YH24"/>
<protein>
    <submittedName>
        <fullName evidence="2">Uncharacterized protein</fullName>
    </submittedName>
</protein>
<evidence type="ECO:0000313" key="2">
    <source>
        <dbReference type="EMBL" id="EME77125.1"/>
    </source>
</evidence>
<reference evidence="2 3" key="1">
    <citation type="journal article" date="2012" name="PLoS Pathog.">
        <title>Diverse lifestyles and strategies of plant pathogenesis encoded in the genomes of eighteen Dothideomycetes fungi.</title>
        <authorList>
            <person name="Ohm R.A."/>
            <person name="Feau N."/>
            <person name="Henrissat B."/>
            <person name="Schoch C.L."/>
            <person name="Horwitz B.A."/>
            <person name="Barry K.W."/>
            <person name="Condon B.J."/>
            <person name="Copeland A.C."/>
            <person name="Dhillon B."/>
            <person name="Glaser F."/>
            <person name="Hesse C.N."/>
            <person name="Kosti I."/>
            <person name="LaButti K."/>
            <person name="Lindquist E.A."/>
            <person name="Lucas S."/>
            <person name="Salamov A.A."/>
            <person name="Bradshaw R.E."/>
            <person name="Ciuffetti L."/>
            <person name="Hamelin R.C."/>
            <person name="Kema G.H.J."/>
            <person name="Lawrence C."/>
            <person name="Scott J.A."/>
            <person name="Spatafora J.W."/>
            <person name="Turgeon B.G."/>
            <person name="de Wit P.J.G.M."/>
            <person name="Zhong S."/>
            <person name="Goodwin S.B."/>
            <person name="Grigoriev I.V."/>
        </authorList>
    </citation>
    <scope>NUCLEOTIDE SEQUENCE [LARGE SCALE GENOMIC DNA]</scope>
    <source>
        <strain evidence="2 3">CIRAD86</strain>
    </source>
</reference>
<feature type="region of interest" description="Disordered" evidence="1">
    <location>
        <begin position="1"/>
        <end position="33"/>
    </location>
</feature>
<accession>M2YH24</accession>
<organism evidence="2 3">
    <name type="scientific">Pseudocercospora fijiensis (strain CIRAD86)</name>
    <name type="common">Black leaf streak disease fungus</name>
    <name type="synonym">Mycosphaerella fijiensis</name>
    <dbReference type="NCBI Taxonomy" id="383855"/>
    <lineage>
        <taxon>Eukaryota</taxon>
        <taxon>Fungi</taxon>
        <taxon>Dikarya</taxon>
        <taxon>Ascomycota</taxon>
        <taxon>Pezizomycotina</taxon>
        <taxon>Dothideomycetes</taxon>
        <taxon>Dothideomycetidae</taxon>
        <taxon>Mycosphaerellales</taxon>
        <taxon>Mycosphaerellaceae</taxon>
        <taxon>Pseudocercospora</taxon>
    </lineage>
</organism>
<keyword evidence="3" id="KW-1185">Reference proteome</keyword>
<sequence length="61" mass="6893">MEKRQISNGYMAGKTHRERWNVPDDDDDDDVGQNAQRDVLIGCKLDLFELGFLDFSTAAAC</sequence>
<dbReference type="KEGG" id="pfj:MYCFIDRAFT_180284"/>